<dbReference type="GO" id="GO:0003697">
    <property type="term" value="F:single-stranded DNA binding"/>
    <property type="evidence" value="ECO:0007669"/>
    <property type="project" value="UniProtKB-ARBA"/>
</dbReference>
<organism evidence="6 7">
    <name type="scientific">Tieghemiomyces parasiticus</name>
    <dbReference type="NCBI Taxonomy" id="78921"/>
    <lineage>
        <taxon>Eukaryota</taxon>
        <taxon>Fungi</taxon>
        <taxon>Fungi incertae sedis</taxon>
        <taxon>Zoopagomycota</taxon>
        <taxon>Kickxellomycotina</taxon>
        <taxon>Dimargaritomycetes</taxon>
        <taxon>Dimargaritales</taxon>
        <taxon>Dimargaritaceae</taxon>
        <taxon>Tieghemiomyces</taxon>
    </lineage>
</organism>
<dbReference type="SUPFAM" id="SSF54768">
    <property type="entry name" value="dsRNA-binding domain-like"/>
    <property type="match status" value="1"/>
</dbReference>
<dbReference type="Pfam" id="PF04098">
    <property type="entry name" value="Rad52_Rad22"/>
    <property type="match status" value="1"/>
</dbReference>
<sequence length="359" mass="38384">MNPAPDGPANGAEGSAAFGTTQFSLAECHGIQHALTSYLPPEFLESRSAFGGSRLTYLEGWRAISLANTIFGFNGWSSRIVSTDVDFCDASPDGRYSLGLSCTIRITLKDGTMHEDIGYGSIDNAKGKAAAFEKQAKKEAVTDGLKRALRMFGNSLGNCLYDKKYLRQVARIPPKGNADVTLGQLYRPSENHFYAAHTDPVPTASPPGRPGGGPIPLPPRPCASAPGPVRATPSSTAVTEPVYTDFDGCDDLLDDEVVTSFERVQNAFDSGPRTVDYEIEGFTLTTTPGDTAIAPLGQPDGELRTASELVRTHSAHPTMTPSRPEPASLRSSQRLGVQPATKRVTNLIANATQMKRARP</sequence>
<keyword evidence="7" id="KW-1185">Reference proteome</keyword>
<comment type="similarity">
    <text evidence="1">Belongs to the RAD52 family.</text>
</comment>
<evidence type="ECO:0000256" key="1">
    <source>
        <dbReference type="ARBA" id="ARBA00006638"/>
    </source>
</evidence>
<dbReference type="GO" id="GO:0006312">
    <property type="term" value="P:mitotic recombination"/>
    <property type="evidence" value="ECO:0007669"/>
    <property type="project" value="TreeGrafter"/>
</dbReference>
<reference evidence="6" key="1">
    <citation type="submission" date="2022-07" db="EMBL/GenBank/DDBJ databases">
        <title>Phylogenomic reconstructions and comparative analyses of Kickxellomycotina fungi.</title>
        <authorList>
            <person name="Reynolds N.K."/>
            <person name="Stajich J.E."/>
            <person name="Barry K."/>
            <person name="Grigoriev I.V."/>
            <person name="Crous P."/>
            <person name="Smith M.E."/>
        </authorList>
    </citation>
    <scope>NUCLEOTIDE SEQUENCE</scope>
    <source>
        <strain evidence="6">RSA 861</strain>
    </source>
</reference>
<proteinExistence type="inferred from homology"/>
<evidence type="ECO:0000256" key="3">
    <source>
        <dbReference type="ARBA" id="ARBA00023172"/>
    </source>
</evidence>
<dbReference type="EMBL" id="JANBPT010000089">
    <property type="protein sequence ID" value="KAJ1928084.1"/>
    <property type="molecule type" value="Genomic_DNA"/>
</dbReference>
<evidence type="ECO:0000256" key="5">
    <source>
        <dbReference type="SAM" id="MobiDB-lite"/>
    </source>
</evidence>
<dbReference type="Gene3D" id="3.30.390.80">
    <property type="entry name" value="DNA repair protein Rad52/59/22"/>
    <property type="match status" value="1"/>
</dbReference>
<name>A0A9W8ACA4_9FUNG</name>
<dbReference type="InterPro" id="IPR041247">
    <property type="entry name" value="Rad52_fam"/>
</dbReference>
<dbReference type="GO" id="GO:0045002">
    <property type="term" value="P:double-strand break repair via single-strand annealing"/>
    <property type="evidence" value="ECO:0007669"/>
    <property type="project" value="TreeGrafter"/>
</dbReference>
<dbReference type="Proteomes" id="UP001150569">
    <property type="component" value="Unassembled WGS sequence"/>
</dbReference>
<dbReference type="AlphaFoldDB" id="A0A9W8ACA4"/>
<dbReference type="GO" id="GO:0005634">
    <property type="term" value="C:nucleus"/>
    <property type="evidence" value="ECO:0007669"/>
    <property type="project" value="TreeGrafter"/>
</dbReference>
<evidence type="ECO:0000313" key="7">
    <source>
        <dbReference type="Proteomes" id="UP001150569"/>
    </source>
</evidence>
<feature type="region of interest" description="Disordered" evidence="5">
    <location>
        <begin position="313"/>
        <end position="339"/>
    </location>
</feature>
<evidence type="ECO:0000256" key="4">
    <source>
        <dbReference type="ARBA" id="ARBA00023204"/>
    </source>
</evidence>
<keyword evidence="2" id="KW-0227">DNA damage</keyword>
<gene>
    <name evidence="6" type="primary">RAD52_2</name>
    <name evidence="6" type="ORF">IWQ60_002396</name>
</gene>
<dbReference type="InterPro" id="IPR007232">
    <property type="entry name" value="Rad52_Rad59_Rad22"/>
</dbReference>
<dbReference type="PANTHER" id="PTHR12132:SF1">
    <property type="entry name" value="DNA REPAIR PROTEIN RAD52 HOMOLOG"/>
    <property type="match status" value="1"/>
</dbReference>
<dbReference type="FunFam" id="3.30.390.80:FF:000001">
    <property type="entry name" value="DNA repair protein RAD52 homolog"/>
    <property type="match status" value="1"/>
</dbReference>
<keyword evidence="4" id="KW-0234">DNA repair</keyword>
<dbReference type="PANTHER" id="PTHR12132">
    <property type="entry name" value="DNA REPAIR AND RECOMBINATION PROTEIN RAD52, RAD59"/>
    <property type="match status" value="1"/>
</dbReference>
<evidence type="ECO:0000313" key="6">
    <source>
        <dbReference type="EMBL" id="KAJ1928084.1"/>
    </source>
</evidence>
<dbReference type="OrthoDB" id="206565at2759"/>
<dbReference type="InterPro" id="IPR042525">
    <property type="entry name" value="Rad52_Rad59_Rad22_sf"/>
</dbReference>
<protein>
    <submittedName>
        <fullName evidence="6">DNA repair protein rad52</fullName>
    </submittedName>
</protein>
<accession>A0A9W8ACA4</accession>
<dbReference type="GO" id="GO:0000724">
    <property type="term" value="P:double-strand break repair via homologous recombination"/>
    <property type="evidence" value="ECO:0007669"/>
    <property type="project" value="UniProtKB-ARBA"/>
</dbReference>
<comment type="caution">
    <text evidence="6">The sequence shown here is derived from an EMBL/GenBank/DDBJ whole genome shotgun (WGS) entry which is preliminary data.</text>
</comment>
<evidence type="ECO:0000256" key="2">
    <source>
        <dbReference type="ARBA" id="ARBA00022763"/>
    </source>
</evidence>
<keyword evidence="3" id="KW-0233">DNA recombination</keyword>